<dbReference type="RefSeq" id="WP_103921383.1">
    <property type="nucleotide sequence ID" value="NZ_FMSV02000540.1"/>
</dbReference>
<keyword evidence="5" id="KW-0732">Signal</keyword>
<dbReference type="SUPFAM" id="SSF48452">
    <property type="entry name" value="TPR-like"/>
    <property type="match status" value="3"/>
</dbReference>
<feature type="region of interest" description="Disordered" evidence="4">
    <location>
        <begin position="38"/>
        <end position="66"/>
    </location>
</feature>
<dbReference type="EMBL" id="FMSV02000540">
    <property type="protein sequence ID" value="SEH07761.1"/>
    <property type="molecule type" value="Genomic_DNA"/>
</dbReference>
<dbReference type="InterPro" id="IPR011990">
    <property type="entry name" value="TPR-like_helical_dom_sf"/>
</dbReference>
<reference evidence="6 7" key="1">
    <citation type="submission" date="2016-10" db="EMBL/GenBank/DDBJ databases">
        <authorList>
            <person name="de Groot N.N."/>
        </authorList>
    </citation>
    <scope>NUCLEOTIDE SEQUENCE [LARGE SCALE GENOMIC DNA]</scope>
    <source>
        <strain evidence="6">MBHS1</strain>
    </source>
</reference>
<dbReference type="PROSITE" id="PS51257">
    <property type="entry name" value="PROKAR_LIPOPROTEIN"/>
    <property type="match status" value="1"/>
</dbReference>
<evidence type="ECO:0000256" key="5">
    <source>
        <dbReference type="SAM" id="SignalP"/>
    </source>
</evidence>
<dbReference type="PROSITE" id="PS50005">
    <property type="entry name" value="TPR"/>
    <property type="match status" value="2"/>
</dbReference>
<keyword evidence="1" id="KW-0677">Repeat</keyword>
<evidence type="ECO:0000313" key="6">
    <source>
        <dbReference type="EMBL" id="SEH07761.1"/>
    </source>
</evidence>
<feature type="region of interest" description="Disordered" evidence="4">
    <location>
        <begin position="206"/>
        <end position="225"/>
    </location>
</feature>
<feature type="chain" id="PRO_5014951864" evidence="5">
    <location>
        <begin position="25"/>
        <end position="654"/>
    </location>
</feature>
<evidence type="ECO:0000256" key="3">
    <source>
        <dbReference type="PROSITE-ProRule" id="PRU00339"/>
    </source>
</evidence>
<protein>
    <submittedName>
        <fullName evidence="6">Tetratricopeptide repeat protein</fullName>
    </submittedName>
</protein>
<name>A0A1H6FED1_9GAMM</name>
<dbReference type="OrthoDB" id="7637125at2"/>
<dbReference type="AlphaFoldDB" id="A0A1H6FED1"/>
<evidence type="ECO:0000256" key="1">
    <source>
        <dbReference type="ARBA" id="ARBA00022737"/>
    </source>
</evidence>
<keyword evidence="2 3" id="KW-0802">TPR repeat</keyword>
<dbReference type="Proteomes" id="UP000236724">
    <property type="component" value="Unassembled WGS sequence"/>
</dbReference>
<dbReference type="SMART" id="SM00028">
    <property type="entry name" value="TPR"/>
    <property type="match status" value="7"/>
</dbReference>
<evidence type="ECO:0000313" key="7">
    <source>
        <dbReference type="Proteomes" id="UP000236724"/>
    </source>
</evidence>
<dbReference type="InterPro" id="IPR019734">
    <property type="entry name" value="TPR_rpt"/>
</dbReference>
<evidence type="ECO:0000256" key="4">
    <source>
        <dbReference type="SAM" id="MobiDB-lite"/>
    </source>
</evidence>
<dbReference type="Gene3D" id="1.25.40.10">
    <property type="entry name" value="Tetratricopeptide repeat domain"/>
    <property type="match status" value="2"/>
</dbReference>
<dbReference type="PANTHER" id="PTHR44186">
    <property type="match status" value="1"/>
</dbReference>
<dbReference type="PANTHER" id="PTHR44186:SF1">
    <property type="entry name" value="BARDET-BIEDL SYNDROME 4 PROTEIN"/>
    <property type="match status" value="1"/>
</dbReference>
<proteinExistence type="predicted"/>
<accession>A0A1H6FED1</accession>
<feature type="signal peptide" evidence="5">
    <location>
        <begin position="1"/>
        <end position="24"/>
    </location>
</feature>
<sequence>MKLFLRNILIIFILILNSALQGCASELSVEHRAEVITPQETSGKAQAAEYTDASKNSGAVAKPDKAVPEQKLMPPAKIAEKNINNAMKNRPTFHSAEQVRIYHNSLYQLMIAEMAGFQGDYSTAAKHYYEVAKTSENPKIAARATRLSLYAKLPQLALDAAKLWYRLAPDNKGARQALIATLLQHGETDAAAEQIQAMLAASNIATDSADAQETDSQESTKAATDISQDEQIETLILLLKQGGNQKAAIEVMDKLVLAQPENAALLYLYARLLIGSEEGDKATSVLESLLNLQPNHPEAVLLYVELLHQQHSQPKALRFLRNLLQNYPDHNDWRMMYARMLVSAEEYDLAAQQFERLLQENPGDYDTLYALSLIYLQNKNFKQARLYLNEILKNAELEEQRDTARYFLGQADEQEEKFSLAIQAYKGIDHSSQYYFSANVRVVLLYIDQKKYNPALEHLKSLNSNDAEESLTLLKLEAEIYTQQERHDAVLKVYQRGLDADPENVDLLYMHAMTAELLNELELSERGFRKILALEPENIDALNALGYTLADRTNRYQEAYELIYKAYEQKPDAFYILDSMGWVLYHLGEHKKALGYLRKALQLKDDPEIAAHLAEVLWVLGEEVEARHILKKAFAKFPDDKRLQKVIQKYLGAL</sequence>
<gene>
    <name evidence="6" type="ORF">MBHS_03646</name>
</gene>
<evidence type="ECO:0000256" key="2">
    <source>
        <dbReference type="ARBA" id="ARBA00022803"/>
    </source>
</evidence>
<organism evidence="6 7">
    <name type="scientific">Candidatus Venteria ishoeyi</name>
    <dbReference type="NCBI Taxonomy" id="1899563"/>
    <lineage>
        <taxon>Bacteria</taxon>
        <taxon>Pseudomonadati</taxon>
        <taxon>Pseudomonadota</taxon>
        <taxon>Gammaproteobacteria</taxon>
        <taxon>Thiotrichales</taxon>
        <taxon>Thiotrichaceae</taxon>
        <taxon>Venteria</taxon>
    </lineage>
</organism>
<keyword evidence="7" id="KW-1185">Reference proteome</keyword>
<feature type="repeat" description="TPR" evidence="3">
    <location>
        <begin position="471"/>
        <end position="504"/>
    </location>
</feature>
<feature type="repeat" description="TPR" evidence="3">
    <location>
        <begin position="574"/>
        <end position="607"/>
    </location>
</feature>
<dbReference type="Pfam" id="PF14559">
    <property type="entry name" value="TPR_19"/>
    <property type="match status" value="3"/>
</dbReference>